<gene>
    <name evidence="2" type="ORF">RRF57_001479</name>
</gene>
<sequence>MVVLEEEQERELAPEIEEEKQNERLPSVQPENHVRTGKISKWSWGCMGAFSSLQETMAASLFSVHLLDSDLLVSADFARVVKTETTSDTLDGYQPPVQRNSYSFRGCTWRCYTDDDHQPLRSKRAVLGYP</sequence>
<evidence type="ECO:0000256" key="1">
    <source>
        <dbReference type="SAM" id="MobiDB-lite"/>
    </source>
</evidence>
<reference evidence="2 3" key="1">
    <citation type="submission" date="2023-10" db="EMBL/GenBank/DDBJ databases">
        <title>Draft genome sequence of Xylaria bambusicola isolate GMP-LS, the root and basal stem rot pathogen of sugarcane in Indonesia.</title>
        <authorList>
            <person name="Selvaraj P."/>
            <person name="Muralishankar V."/>
            <person name="Muruganantham S."/>
            <person name="Sp S."/>
            <person name="Haryani S."/>
            <person name="Lau K.J.X."/>
            <person name="Naqvi N.I."/>
        </authorList>
    </citation>
    <scope>NUCLEOTIDE SEQUENCE [LARGE SCALE GENOMIC DNA]</scope>
    <source>
        <strain evidence="2">GMP-LS</strain>
    </source>
</reference>
<accession>A0AAN7Z3J6</accession>
<evidence type="ECO:0000313" key="2">
    <source>
        <dbReference type="EMBL" id="KAK5625763.1"/>
    </source>
</evidence>
<proteinExistence type="predicted"/>
<name>A0AAN7Z3J6_9PEZI</name>
<dbReference type="Proteomes" id="UP001305414">
    <property type="component" value="Unassembled WGS sequence"/>
</dbReference>
<protein>
    <submittedName>
        <fullName evidence="2">Uncharacterized protein</fullName>
    </submittedName>
</protein>
<dbReference type="EMBL" id="JAWHQM010000002">
    <property type="protein sequence ID" value="KAK5625763.1"/>
    <property type="molecule type" value="Genomic_DNA"/>
</dbReference>
<organism evidence="2 3">
    <name type="scientific">Xylaria bambusicola</name>
    <dbReference type="NCBI Taxonomy" id="326684"/>
    <lineage>
        <taxon>Eukaryota</taxon>
        <taxon>Fungi</taxon>
        <taxon>Dikarya</taxon>
        <taxon>Ascomycota</taxon>
        <taxon>Pezizomycotina</taxon>
        <taxon>Sordariomycetes</taxon>
        <taxon>Xylariomycetidae</taxon>
        <taxon>Xylariales</taxon>
        <taxon>Xylariaceae</taxon>
        <taxon>Xylaria</taxon>
    </lineage>
</organism>
<comment type="caution">
    <text evidence="2">The sequence shown here is derived from an EMBL/GenBank/DDBJ whole genome shotgun (WGS) entry which is preliminary data.</text>
</comment>
<feature type="region of interest" description="Disordered" evidence="1">
    <location>
        <begin position="1"/>
        <end position="32"/>
    </location>
</feature>
<keyword evidence="3" id="KW-1185">Reference proteome</keyword>
<evidence type="ECO:0000313" key="3">
    <source>
        <dbReference type="Proteomes" id="UP001305414"/>
    </source>
</evidence>
<dbReference type="AlphaFoldDB" id="A0AAN7Z3J6"/>
<feature type="compositionally biased region" description="Acidic residues" evidence="1">
    <location>
        <begin position="1"/>
        <end position="20"/>
    </location>
</feature>